<dbReference type="InterPro" id="IPR022128">
    <property type="entry name" value="FhaA_N"/>
</dbReference>
<comment type="caution">
    <text evidence="2">The sequence shown here is derived from an EMBL/GenBank/DDBJ whole genome shotgun (WGS) entry which is preliminary data.</text>
</comment>
<dbReference type="AlphaFoldDB" id="A0A0F9BU96"/>
<organism evidence="2">
    <name type="scientific">marine sediment metagenome</name>
    <dbReference type="NCBI Taxonomy" id="412755"/>
    <lineage>
        <taxon>unclassified sequences</taxon>
        <taxon>metagenomes</taxon>
        <taxon>ecological metagenomes</taxon>
    </lineage>
</organism>
<reference evidence="2" key="1">
    <citation type="journal article" date="2015" name="Nature">
        <title>Complex archaea that bridge the gap between prokaryotes and eukaryotes.</title>
        <authorList>
            <person name="Spang A."/>
            <person name="Saw J.H."/>
            <person name="Jorgensen S.L."/>
            <person name="Zaremba-Niedzwiedzka K."/>
            <person name="Martijn J."/>
            <person name="Lind A.E."/>
            <person name="van Eijk R."/>
            <person name="Schleper C."/>
            <person name="Guy L."/>
            <person name="Ettema T.J."/>
        </authorList>
    </citation>
    <scope>NUCLEOTIDE SEQUENCE</scope>
</reference>
<proteinExistence type="predicted"/>
<evidence type="ECO:0000259" key="1">
    <source>
        <dbReference type="Pfam" id="PF12401"/>
    </source>
</evidence>
<dbReference type="Gene3D" id="3.30.2320.60">
    <property type="entry name" value="FhaA, phosphopeptide-binding domain (DUF3662)"/>
    <property type="match status" value="1"/>
</dbReference>
<accession>A0A0F9BU96</accession>
<name>A0A0F9BU96_9ZZZZ</name>
<dbReference type="InterPro" id="IPR042287">
    <property type="entry name" value="FhaA_N_sf"/>
</dbReference>
<feature type="domain" description="FhaA N-terminal" evidence="1">
    <location>
        <begin position="4"/>
        <end position="47"/>
    </location>
</feature>
<sequence>MSVLRSVELKLEGLLEGVFSRAFRARVQPVELARKLYSQKRKDLLDAETAQRMAQQDILITRLEDAVLPDAAKPVRPVLPLYTAV</sequence>
<gene>
    <name evidence="2" type="ORF">LCGC14_2404860</name>
</gene>
<evidence type="ECO:0000313" key="2">
    <source>
        <dbReference type="EMBL" id="KKL25480.1"/>
    </source>
</evidence>
<dbReference type="EMBL" id="LAZR01036199">
    <property type="protein sequence ID" value="KKL25480.1"/>
    <property type="molecule type" value="Genomic_DNA"/>
</dbReference>
<protein>
    <recommendedName>
        <fullName evidence="1">FhaA N-terminal domain-containing protein</fullName>
    </recommendedName>
</protein>
<dbReference type="Pfam" id="PF12401">
    <property type="entry name" value="FhaA_N"/>
    <property type="match status" value="1"/>
</dbReference>
<feature type="non-terminal residue" evidence="2">
    <location>
        <position position="85"/>
    </location>
</feature>